<gene>
    <name evidence="1" type="ORF">H9789_01720</name>
</gene>
<evidence type="ECO:0000313" key="2">
    <source>
        <dbReference type="Proteomes" id="UP000823865"/>
    </source>
</evidence>
<comment type="caution">
    <text evidence="1">The sequence shown here is derived from an EMBL/GenBank/DDBJ whole genome shotgun (WGS) entry which is preliminary data.</text>
</comment>
<name>A0A9E2L6P5_9BACT</name>
<sequence>MRIYKNITYDTDKSVIQDMQILSKPNVSVDEYRDAFYRLGKTLGEILNRKTGGRYGPTMLAVDTEKDMNQGRLDVA</sequence>
<accession>A0A9E2L6P5</accession>
<organism evidence="1 2">
    <name type="scientific">Candidatus Paraprevotella stercoravium</name>
    <dbReference type="NCBI Taxonomy" id="2838725"/>
    <lineage>
        <taxon>Bacteria</taxon>
        <taxon>Pseudomonadati</taxon>
        <taxon>Bacteroidota</taxon>
        <taxon>Bacteroidia</taxon>
        <taxon>Bacteroidales</taxon>
        <taxon>Prevotellaceae</taxon>
        <taxon>Paraprevotella</taxon>
    </lineage>
</organism>
<proteinExistence type="predicted"/>
<reference evidence="1" key="2">
    <citation type="submission" date="2021-04" db="EMBL/GenBank/DDBJ databases">
        <authorList>
            <person name="Gilroy R."/>
        </authorList>
    </citation>
    <scope>NUCLEOTIDE SEQUENCE</scope>
    <source>
        <strain evidence="1">G3-2149</strain>
    </source>
</reference>
<reference evidence="1" key="1">
    <citation type="journal article" date="2021" name="PeerJ">
        <title>Extensive microbial diversity within the chicken gut microbiome revealed by metagenomics and culture.</title>
        <authorList>
            <person name="Gilroy R."/>
            <person name="Ravi A."/>
            <person name="Getino M."/>
            <person name="Pursley I."/>
            <person name="Horton D.L."/>
            <person name="Alikhan N.F."/>
            <person name="Baker D."/>
            <person name="Gharbi K."/>
            <person name="Hall N."/>
            <person name="Watson M."/>
            <person name="Adriaenssens E.M."/>
            <person name="Foster-Nyarko E."/>
            <person name="Jarju S."/>
            <person name="Secka A."/>
            <person name="Antonio M."/>
            <person name="Oren A."/>
            <person name="Chaudhuri R.R."/>
            <person name="La Ragione R."/>
            <person name="Hildebrand F."/>
            <person name="Pallen M.J."/>
        </authorList>
    </citation>
    <scope>NUCLEOTIDE SEQUENCE</scope>
    <source>
        <strain evidence="1">G3-2149</strain>
    </source>
</reference>
<evidence type="ECO:0000313" key="1">
    <source>
        <dbReference type="EMBL" id="MBU3852548.1"/>
    </source>
</evidence>
<dbReference type="Proteomes" id="UP000823865">
    <property type="component" value="Unassembled WGS sequence"/>
</dbReference>
<protein>
    <submittedName>
        <fullName evidence="1">Uncharacterized protein</fullName>
    </submittedName>
</protein>
<dbReference type="EMBL" id="JAHLFU010000029">
    <property type="protein sequence ID" value="MBU3852548.1"/>
    <property type="molecule type" value="Genomic_DNA"/>
</dbReference>
<dbReference type="AlphaFoldDB" id="A0A9E2L6P5"/>